<organism evidence="10 11">
    <name type="scientific">Neotoma lepida</name>
    <name type="common">Desert woodrat</name>
    <dbReference type="NCBI Taxonomy" id="56216"/>
    <lineage>
        <taxon>Eukaryota</taxon>
        <taxon>Metazoa</taxon>
        <taxon>Chordata</taxon>
        <taxon>Craniata</taxon>
        <taxon>Vertebrata</taxon>
        <taxon>Euteleostomi</taxon>
        <taxon>Mammalia</taxon>
        <taxon>Eutheria</taxon>
        <taxon>Euarchontoglires</taxon>
        <taxon>Glires</taxon>
        <taxon>Rodentia</taxon>
        <taxon>Myomorpha</taxon>
        <taxon>Muroidea</taxon>
        <taxon>Cricetidae</taxon>
        <taxon>Neotominae</taxon>
        <taxon>Neotoma</taxon>
    </lineage>
</organism>
<evidence type="ECO:0000313" key="10">
    <source>
        <dbReference type="EMBL" id="OBS57909.1"/>
    </source>
</evidence>
<evidence type="ECO:0000256" key="2">
    <source>
        <dbReference type="ARBA" id="ARBA00022692"/>
    </source>
</evidence>
<dbReference type="InterPro" id="IPR008400">
    <property type="entry name" value="Anthrax_toxin_rcpt_extracel"/>
</dbReference>
<keyword evidence="11" id="KW-1185">Reference proteome</keyword>
<name>A0A1A6FWF8_NEOLE</name>
<dbReference type="GO" id="GO:0005886">
    <property type="term" value="C:plasma membrane"/>
    <property type="evidence" value="ECO:0007669"/>
    <property type="project" value="TreeGrafter"/>
</dbReference>
<dbReference type="PANTHER" id="PTHR16059">
    <property type="entry name" value="ANTHRAX TOXIN RECEPTOR"/>
    <property type="match status" value="1"/>
</dbReference>
<evidence type="ECO:0000259" key="9">
    <source>
        <dbReference type="Pfam" id="PF05587"/>
    </source>
</evidence>
<dbReference type="OrthoDB" id="9634661at2759"/>
<dbReference type="GO" id="GO:0004888">
    <property type="term" value="F:transmembrane signaling receptor activity"/>
    <property type="evidence" value="ECO:0007669"/>
    <property type="project" value="TreeGrafter"/>
</dbReference>
<dbReference type="STRING" id="56216.A0A1A6FWF8"/>
<feature type="non-terminal residue" evidence="10">
    <location>
        <position position="421"/>
    </location>
</feature>
<evidence type="ECO:0000256" key="8">
    <source>
        <dbReference type="SAM" id="Phobius"/>
    </source>
</evidence>
<dbReference type="AlphaFoldDB" id="A0A1A6FWF8"/>
<keyword evidence="2 8" id="KW-0812">Transmembrane</keyword>
<dbReference type="Proteomes" id="UP000092124">
    <property type="component" value="Unassembled WGS sequence"/>
</dbReference>
<feature type="compositionally biased region" description="Basic and acidic residues" evidence="7">
    <location>
        <begin position="113"/>
        <end position="136"/>
    </location>
</feature>
<evidence type="ECO:0000256" key="7">
    <source>
        <dbReference type="SAM" id="MobiDB-lite"/>
    </source>
</evidence>
<proteinExistence type="predicted"/>
<dbReference type="GO" id="GO:0009986">
    <property type="term" value="C:cell surface"/>
    <property type="evidence" value="ECO:0007669"/>
    <property type="project" value="TreeGrafter"/>
</dbReference>
<evidence type="ECO:0000313" key="11">
    <source>
        <dbReference type="Proteomes" id="UP000092124"/>
    </source>
</evidence>
<protein>
    <recommendedName>
        <fullName evidence="9">Anthrax toxin receptor extracellular domain-containing protein</fullName>
    </recommendedName>
</protein>
<evidence type="ECO:0000256" key="1">
    <source>
        <dbReference type="ARBA" id="ARBA00004479"/>
    </source>
</evidence>
<comment type="caution">
    <text evidence="10">The sequence shown here is derived from an EMBL/GenBank/DDBJ whole genome shotgun (WGS) entry which is preliminary data.</text>
</comment>
<keyword evidence="6 8" id="KW-0472">Membrane</keyword>
<evidence type="ECO:0000256" key="6">
    <source>
        <dbReference type="ARBA" id="ARBA00023136"/>
    </source>
</evidence>
<dbReference type="Pfam" id="PF05587">
    <property type="entry name" value="Anth_Ig"/>
    <property type="match status" value="1"/>
</dbReference>
<keyword evidence="5 8" id="KW-1133">Transmembrane helix</keyword>
<feature type="domain" description="Anthrax toxin receptor extracellular" evidence="9">
    <location>
        <begin position="59"/>
        <end position="117"/>
    </location>
</feature>
<evidence type="ECO:0000256" key="5">
    <source>
        <dbReference type="ARBA" id="ARBA00022989"/>
    </source>
</evidence>
<accession>A0A1A6FWF8</accession>
<evidence type="ECO:0000256" key="3">
    <source>
        <dbReference type="ARBA" id="ARBA00022723"/>
    </source>
</evidence>
<feature type="compositionally biased region" description="Pro residues" evidence="7">
    <location>
        <begin position="217"/>
        <end position="234"/>
    </location>
</feature>
<feature type="transmembrane region" description="Helical" evidence="8">
    <location>
        <begin position="151"/>
        <end position="172"/>
    </location>
</feature>
<keyword evidence="3" id="KW-0479">Metal-binding</keyword>
<dbReference type="GO" id="GO:0046872">
    <property type="term" value="F:metal ion binding"/>
    <property type="evidence" value="ECO:0007669"/>
    <property type="project" value="UniProtKB-KW"/>
</dbReference>
<keyword evidence="4" id="KW-0732">Signal</keyword>
<feature type="region of interest" description="Disordered" evidence="7">
    <location>
        <begin position="96"/>
        <end position="139"/>
    </location>
</feature>
<gene>
    <name evidence="10" type="ORF">A6R68_10970</name>
</gene>
<feature type="region of interest" description="Disordered" evidence="7">
    <location>
        <begin position="178"/>
        <end position="200"/>
    </location>
</feature>
<dbReference type="EMBL" id="LZPO01116987">
    <property type="protein sequence ID" value="OBS57909.1"/>
    <property type="molecule type" value="Genomic_DNA"/>
</dbReference>
<evidence type="ECO:0000256" key="4">
    <source>
        <dbReference type="ARBA" id="ARBA00022729"/>
    </source>
</evidence>
<dbReference type="PANTHER" id="PTHR16059:SF16">
    <property type="entry name" value="ANTHRAX TOXIN RECEPTOR-LIKE"/>
    <property type="match status" value="1"/>
</dbReference>
<sequence length="421" mass="47302">MIHTYKETLEEANKARRMGAIIYTVGVHEYNKQQPFMKDETRENMHLTLPLQHLNVLLADSYQVSISGHGFDNTKSLSQILCRFTFNDSRIVDEAPNDKNKTTISCPGPKILHSGEQDNPKQDNTRQDNPKQDNTRRAYIPPLQGNTNINWILLLFLPVLLVVLLLLLCCYWKLRRRKPKKRPPPPPRPEKCPPAQEAAGKTQTNSFHFQELEEDLPPPSKSPPAPRTLPPPAPSSVNPNPTVIVACCGCGNRRVQGNLDTCYNYFQPSCHQMPVMWCHPKVQGRCANFTVVNPSCSQASCSPKICLGPNRNCYLTQAPCTSRIVLQPSGECFSIPQASCSPKICLGTSRDCVPVTQTLCSKICPPNQKYYTINYSQSPCSTRCTSSPSRMLPLLTPHTRQSLESLCHTYPDRPSSKRQKF</sequence>
<feature type="region of interest" description="Disordered" evidence="7">
    <location>
        <begin position="212"/>
        <end position="237"/>
    </location>
</feature>
<reference evidence="10 11" key="1">
    <citation type="submission" date="2016-06" db="EMBL/GenBank/DDBJ databases">
        <title>The Draft Genome Sequence and Annotation of the Desert Woodrat Neotoma lepida.</title>
        <authorList>
            <person name="Campbell M."/>
            <person name="Oakeson K.F."/>
            <person name="Yandell M."/>
            <person name="Halpert J.R."/>
            <person name="Dearing D."/>
        </authorList>
    </citation>
    <scope>NUCLEOTIDE SEQUENCE [LARGE SCALE GENOMIC DNA]</scope>
    <source>
        <strain evidence="10">417</strain>
        <tissue evidence="10">Liver</tissue>
    </source>
</reference>
<comment type="subcellular location">
    <subcellularLocation>
        <location evidence="1">Membrane</location>
        <topology evidence="1">Single-pass type I membrane protein</topology>
    </subcellularLocation>
</comment>